<evidence type="ECO:0000256" key="1">
    <source>
        <dbReference type="ARBA" id="ARBA00022741"/>
    </source>
</evidence>
<name>A0A292YPR0_9BACL</name>
<dbReference type="NCBIfam" id="NF038214">
    <property type="entry name" value="IS21_help_AAA"/>
    <property type="match status" value="1"/>
</dbReference>
<accession>A0A292YPR0</accession>
<dbReference type="InterPro" id="IPR027417">
    <property type="entry name" value="P-loop_NTPase"/>
</dbReference>
<dbReference type="EMBL" id="BDUF01000086">
    <property type="protein sequence ID" value="GAX91166.1"/>
    <property type="molecule type" value="Genomic_DNA"/>
</dbReference>
<keyword evidence="1" id="KW-0547">Nucleotide-binding</keyword>
<proteinExistence type="predicted"/>
<dbReference type="SUPFAM" id="SSF52540">
    <property type="entry name" value="P-loop containing nucleoside triphosphate hydrolases"/>
    <property type="match status" value="1"/>
</dbReference>
<sequence length="247" mass="28314">MLNETTMNKLISMRLSVMAESLREQMQTPSYSTLSFEERLGLLVDAEWARRKNNQLDRLIKKATFRYPNACVENIEYHADRKLDQAQILRLSTGNFIHEKHNVILMGASGAGKTYIGCALGISACRNFLATKYIRLPELLTDLAIARGDGTYKKVIAHYKKVRLLIIDEWLLVPLTMTESRDLLEIIEARHQNASTIFISQFSPEGWHEKINEHTMADAILDRIVHNSYHILIDGEDSMRKKKGLQV</sequence>
<dbReference type="OrthoDB" id="2052561at2"/>
<keyword evidence="2" id="KW-0067">ATP-binding</keyword>
<protein>
    <submittedName>
        <fullName evidence="4">ATPase AAA</fullName>
    </submittedName>
</protein>
<feature type="domain" description="IstB-like ATP-binding" evidence="3">
    <location>
        <begin position="11"/>
        <end position="244"/>
    </location>
</feature>
<dbReference type="InterPro" id="IPR028350">
    <property type="entry name" value="DNAC/IstB-like"/>
</dbReference>
<organism evidence="4 5">
    <name type="scientific">Effusibacillus lacus</name>
    <dbReference type="NCBI Taxonomy" id="1348429"/>
    <lineage>
        <taxon>Bacteria</taxon>
        <taxon>Bacillati</taxon>
        <taxon>Bacillota</taxon>
        <taxon>Bacilli</taxon>
        <taxon>Bacillales</taxon>
        <taxon>Alicyclobacillaceae</taxon>
        <taxon>Effusibacillus</taxon>
    </lineage>
</organism>
<gene>
    <name evidence="4" type="ORF">EFBL_2832</name>
</gene>
<evidence type="ECO:0000313" key="4">
    <source>
        <dbReference type="EMBL" id="GAX91166.1"/>
    </source>
</evidence>
<evidence type="ECO:0000313" key="5">
    <source>
        <dbReference type="Proteomes" id="UP000217785"/>
    </source>
</evidence>
<dbReference type="InterPro" id="IPR002611">
    <property type="entry name" value="IstB_ATP-bd"/>
</dbReference>
<dbReference type="GO" id="GO:0005524">
    <property type="term" value="F:ATP binding"/>
    <property type="evidence" value="ECO:0007669"/>
    <property type="project" value="UniProtKB-KW"/>
</dbReference>
<keyword evidence="5" id="KW-1185">Reference proteome</keyword>
<dbReference type="GO" id="GO:0006260">
    <property type="term" value="P:DNA replication"/>
    <property type="evidence" value="ECO:0007669"/>
    <property type="project" value="TreeGrafter"/>
</dbReference>
<dbReference type="Proteomes" id="UP000217785">
    <property type="component" value="Unassembled WGS sequence"/>
</dbReference>
<dbReference type="PIRSF" id="PIRSF003073">
    <property type="entry name" value="DNAC_TnpB_IstB"/>
    <property type="match status" value="1"/>
</dbReference>
<dbReference type="PANTHER" id="PTHR30050">
    <property type="entry name" value="CHROMOSOMAL REPLICATION INITIATOR PROTEIN DNAA"/>
    <property type="match status" value="1"/>
</dbReference>
<comment type="caution">
    <text evidence="4">The sequence shown here is derived from an EMBL/GenBank/DDBJ whole genome shotgun (WGS) entry which is preliminary data.</text>
</comment>
<dbReference type="InterPro" id="IPR047661">
    <property type="entry name" value="IstB"/>
</dbReference>
<dbReference type="Gene3D" id="3.40.50.300">
    <property type="entry name" value="P-loop containing nucleotide triphosphate hydrolases"/>
    <property type="match status" value="1"/>
</dbReference>
<dbReference type="CDD" id="cd00009">
    <property type="entry name" value="AAA"/>
    <property type="match status" value="1"/>
</dbReference>
<evidence type="ECO:0000256" key="2">
    <source>
        <dbReference type="ARBA" id="ARBA00022840"/>
    </source>
</evidence>
<dbReference type="PANTHER" id="PTHR30050:SF4">
    <property type="entry name" value="ATP-BINDING PROTEIN RV3427C IN INSERTION SEQUENCE-RELATED"/>
    <property type="match status" value="1"/>
</dbReference>
<reference evidence="5" key="1">
    <citation type="submission" date="2017-07" db="EMBL/GenBank/DDBJ databases">
        <title>Draft genome sequence of Effusibacillus lacus strain skLN1.</title>
        <authorList>
            <person name="Watanabe M."/>
            <person name="Kojima H."/>
            <person name="Fukui M."/>
        </authorList>
    </citation>
    <scope>NUCLEOTIDE SEQUENCE [LARGE SCALE GENOMIC DNA]</scope>
    <source>
        <strain evidence="5">skLN1</strain>
    </source>
</reference>
<dbReference type="RefSeq" id="WP_096182899.1">
    <property type="nucleotide sequence ID" value="NZ_BDUF01000086.1"/>
</dbReference>
<evidence type="ECO:0000259" key="3">
    <source>
        <dbReference type="Pfam" id="PF01695"/>
    </source>
</evidence>
<dbReference type="AlphaFoldDB" id="A0A292YPR0"/>
<dbReference type="Pfam" id="PF01695">
    <property type="entry name" value="IstB_IS21"/>
    <property type="match status" value="1"/>
</dbReference>